<feature type="repeat" description="WD" evidence="3">
    <location>
        <begin position="1021"/>
        <end position="1063"/>
    </location>
</feature>
<dbReference type="InterPro" id="IPR001680">
    <property type="entry name" value="WD40_rpt"/>
</dbReference>
<dbReference type="Gene3D" id="2.130.10.10">
    <property type="entry name" value="YVTN repeat-like/Quinoprotein amine dehydrogenase"/>
    <property type="match status" value="4"/>
</dbReference>
<evidence type="ECO:0000313" key="5">
    <source>
        <dbReference type="EMBL" id="PNG94735.1"/>
    </source>
</evidence>
<keyword evidence="6" id="KW-1185">Reference proteome</keyword>
<dbReference type="Gene3D" id="3.40.50.1460">
    <property type="match status" value="1"/>
</dbReference>
<dbReference type="PROSITE" id="PS00678">
    <property type="entry name" value="WD_REPEATS_1"/>
    <property type="match status" value="1"/>
</dbReference>
<dbReference type="InterPro" id="IPR036322">
    <property type="entry name" value="WD40_repeat_dom_sf"/>
</dbReference>
<comment type="caution">
    <text evidence="5">The sequence shown here is derived from an EMBL/GenBank/DDBJ whole genome shotgun (WGS) entry which is preliminary data.</text>
</comment>
<dbReference type="GO" id="GO:0006508">
    <property type="term" value="P:proteolysis"/>
    <property type="evidence" value="ECO:0007669"/>
    <property type="project" value="InterPro"/>
</dbReference>
<feature type="repeat" description="WD" evidence="3">
    <location>
        <begin position="1113"/>
        <end position="1156"/>
    </location>
</feature>
<feature type="repeat" description="WD" evidence="3">
    <location>
        <begin position="1157"/>
        <end position="1200"/>
    </location>
</feature>
<gene>
    <name evidence="5" type="ORF">SMF913_10760</name>
</gene>
<dbReference type="PANTHER" id="PTHR22847">
    <property type="entry name" value="WD40 REPEAT PROTEIN"/>
    <property type="match status" value="1"/>
</dbReference>
<keyword evidence="2" id="KW-0677">Repeat</keyword>
<dbReference type="InterPro" id="IPR011600">
    <property type="entry name" value="Pept_C14_caspase"/>
</dbReference>
<dbReference type="InterPro" id="IPR019775">
    <property type="entry name" value="WD40_repeat_CS"/>
</dbReference>
<dbReference type="InterPro" id="IPR029030">
    <property type="entry name" value="Caspase-like_dom_sf"/>
</dbReference>
<dbReference type="Pfam" id="PF00656">
    <property type="entry name" value="Peptidase_C14"/>
    <property type="match status" value="1"/>
</dbReference>
<proteinExistence type="predicted"/>
<reference evidence="5 6" key="1">
    <citation type="submission" date="2015-09" db="EMBL/GenBank/DDBJ databases">
        <title>Genome sequence, genome mining and natural product profiling of a biocontrol bacterium Streptomyces malaysiensis F913.</title>
        <authorList>
            <person name="Xu Y."/>
            <person name="Wei J."/>
            <person name="Xie J."/>
            <person name="Li T."/>
            <person name="Zhou Z."/>
        </authorList>
    </citation>
    <scope>NUCLEOTIDE SEQUENCE [LARGE SCALE GENOMIC DNA]</scope>
    <source>
        <strain evidence="5 6">F913</strain>
    </source>
</reference>
<keyword evidence="1 3" id="KW-0853">WD repeat</keyword>
<dbReference type="InterPro" id="IPR015943">
    <property type="entry name" value="WD40/YVTN_repeat-like_dom_sf"/>
</dbReference>
<dbReference type="EMBL" id="LJIW01000001">
    <property type="protein sequence ID" value="PNG94735.1"/>
    <property type="molecule type" value="Genomic_DNA"/>
</dbReference>
<evidence type="ECO:0000259" key="4">
    <source>
        <dbReference type="Pfam" id="PF00656"/>
    </source>
</evidence>
<evidence type="ECO:0000313" key="6">
    <source>
        <dbReference type="Proteomes" id="UP000236520"/>
    </source>
</evidence>
<dbReference type="RefSeq" id="WP_146055532.1">
    <property type="nucleotide sequence ID" value="NZ_LJIW01000001.1"/>
</dbReference>
<dbReference type="Proteomes" id="UP000236520">
    <property type="component" value="Unassembled WGS sequence"/>
</dbReference>
<evidence type="ECO:0000256" key="1">
    <source>
        <dbReference type="ARBA" id="ARBA00022574"/>
    </source>
</evidence>
<evidence type="ECO:0000256" key="3">
    <source>
        <dbReference type="PROSITE-ProRule" id="PRU00221"/>
    </source>
</evidence>
<dbReference type="SUPFAM" id="SSF52540">
    <property type="entry name" value="P-loop containing nucleoside triphosphate hydrolases"/>
    <property type="match status" value="1"/>
</dbReference>
<dbReference type="Pfam" id="PF00400">
    <property type="entry name" value="WD40"/>
    <property type="match status" value="1"/>
</dbReference>
<organism evidence="5 6">
    <name type="scientific">Streptomyces malaysiensis</name>
    <dbReference type="NCBI Taxonomy" id="92644"/>
    <lineage>
        <taxon>Bacteria</taxon>
        <taxon>Bacillati</taxon>
        <taxon>Actinomycetota</taxon>
        <taxon>Actinomycetes</taxon>
        <taxon>Kitasatosporales</taxon>
        <taxon>Streptomycetaceae</taxon>
        <taxon>Streptomyces</taxon>
        <taxon>Streptomyces violaceusniger group</taxon>
    </lineage>
</organism>
<dbReference type="PROSITE" id="PS50082">
    <property type="entry name" value="WD_REPEATS_2"/>
    <property type="match status" value="4"/>
</dbReference>
<dbReference type="CDD" id="cd00200">
    <property type="entry name" value="WD40"/>
    <property type="match status" value="2"/>
</dbReference>
<feature type="domain" description="Peptidase C14 caspase" evidence="4">
    <location>
        <begin position="35"/>
        <end position="155"/>
    </location>
</feature>
<dbReference type="InterPro" id="IPR027417">
    <property type="entry name" value="P-loop_NTPase"/>
</dbReference>
<dbReference type="SUPFAM" id="SSF52129">
    <property type="entry name" value="Caspase-like"/>
    <property type="match status" value="1"/>
</dbReference>
<dbReference type="SMART" id="SM00320">
    <property type="entry name" value="WD40"/>
    <property type="match status" value="12"/>
</dbReference>
<evidence type="ECO:0000256" key="2">
    <source>
        <dbReference type="ARBA" id="ARBA00022737"/>
    </source>
</evidence>
<dbReference type="PANTHER" id="PTHR22847:SF637">
    <property type="entry name" value="WD REPEAT DOMAIN 5B"/>
    <property type="match status" value="1"/>
</dbReference>
<dbReference type="SUPFAM" id="SSF50978">
    <property type="entry name" value="WD40 repeat-like"/>
    <property type="match status" value="2"/>
</dbReference>
<feature type="repeat" description="WD" evidence="3">
    <location>
        <begin position="819"/>
        <end position="840"/>
    </location>
</feature>
<dbReference type="GO" id="GO:0004197">
    <property type="term" value="F:cysteine-type endopeptidase activity"/>
    <property type="evidence" value="ECO:0007669"/>
    <property type="project" value="InterPro"/>
</dbReference>
<accession>A0A2J7Z381</accession>
<name>A0A2J7Z381_STRMQ</name>
<protein>
    <recommendedName>
        <fullName evidence="4">Peptidase C14 caspase domain-containing protein</fullName>
    </recommendedName>
</protein>
<sequence>MLHDTDREGSRVEGSDTERRFLIATAVANHRHEPGWNRPGLAAAREEIIDLFTGPMGYEHVNELGLDPTREQLTTRLREFCRSPERRPTDLLTVYIACHGEVLEGSEEHVLLTADTDPEDIADALPTAELARKMLLGTRVRRVLLMLDTCYSGRGGNELTAAALTRMAHSWERTSGSGLAVVTSAQPAEQARTGAFPHLLRRAVDGLPTAGHAPSTLAVDAVVSAMNADSERPGFQTISASLSLLTGGVPPFLLNPRHRSRPTEVDLAIQRAGEWEAQDERRAVEYRTRLLTRAMGSQGPARGWWFLGRHAALTDITRWLANPDPGRPLLAVTAAPGSGKTAVLGLIAALVDPDRRATVPLHALGLPPAAVPPAGAADVALYAQGLTTDQVLRGISAAARTDADTPGSLLEALSGRSVPLTVLIDALDEAGDPEHLVRRLLRPLVDHACGRLRLLVGTRPHLLKDLGLQRESSIDLDAPRYADLDALTGYAARGLLDSAADSPYRRQPAPALRAVARAVAEASEPSFLVARITSGTLAADPAVPDPRDPVWRRSLPRLPSDAMRQDLEARLGPDAARVRDLLLPLAFAEGQGLPWEDIWALLASRIAGVTYTDDDLLRLRRRAGSYVVEAPAAGRSAYRLYHQALAEHLRDGADEATVHRAFTRVLLARVPPGLDGARDWTRAHPYALRHLATHAGRCGLLDDLLMDAGYLVHAEPDELLLALRDVHTDEGRLTAAVYRASATVHRPLSPSRRRHVLATDAARFAAGRLCAALAEPLEWRPRWATGQQTSPALYASVPGDEGSMNTVARTTIDGRPMAVVGGHDDAVRVWDLATGALHATLHGHGFGASAVACASVDGAPVAVVGCDKQALVWDLADGTLRATLTGDDWHLFAVACATVDGRAVAVTSSGRALRVWDLATGALRATLSGRDTWVQAVACTTVGGRPMAVTVSDEDVARVWDLTTHTLHIDFPVASADDQDDGEHMRSVACATVDGRPVAVIAKDLAVRVWDLTTGAPRTTLTGHSGEVSSVACTEVDGRPVAVTAGHDGVRVWDLTSGALYAAFVAALDGEGDSVEALACATVDGRPVAVTTSGNAMLRVWDLAGAAGGNMPDDGHTDDIAQVACGIVDSGAVAVTAGRDAAVHVWDLATGTLRTTLAGHRGPLRAVACATVQGRSLAITAGWERTVRVWDLTTGALRATLTGHTDTVDAVVCTTVDDRPVAVTAGRDAVRVWDLTAFTPRMTLPHEGAWSATLACTTVDGRPVAVVGDHTRLRVWDLTTGDLRTTVSGLAQGLDAVACASVDGRPVAVTAGRDPVRVWDLTTGDVRATLGQSWVVEVVCGVIDGRPVAITAGYDLTVRIFDLRTTAELAVFDGGGPVHRRLCMGPGQEVVIGTGRDVVVLERRARRGCGEDGGRLLGR</sequence>